<evidence type="ECO:0000259" key="1">
    <source>
        <dbReference type="Pfam" id="PF00534"/>
    </source>
</evidence>
<sequence>MKNLPREDVIGFLKQSNVFTFPSEKEVAPLVLLESMAASLPWVATNVGNAADLSGGSCIQSIKDSRYHSVFDKRVNLQFREAILNMWNNPSVGAEGRQQIEDELAWDKILPQYLSLIEG</sequence>
<dbReference type="Gene3D" id="3.40.50.2000">
    <property type="entry name" value="Glycogen Phosphorylase B"/>
    <property type="match status" value="1"/>
</dbReference>
<dbReference type="SUPFAM" id="SSF53756">
    <property type="entry name" value="UDP-Glycosyltransferase/glycogen phosphorylase"/>
    <property type="match status" value="1"/>
</dbReference>
<comment type="caution">
    <text evidence="2">The sequence shown here is derived from an EMBL/GenBank/DDBJ whole genome shotgun (WGS) entry which is preliminary data.</text>
</comment>
<dbReference type="PANTHER" id="PTHR12526:SF630">
    <property type="entry name" value="GLYCOSYLTRANSFERASE"/>
    <property type="match status" value="1"/>
</dbReference>
<dbReference type="Pfam" id="PF00534">
    <property type="entry name" value="Glycos_transf_1"/>
    <property type="match status" value="1"/>
</dbReference>
<evidence type="ECO:0000313" key="2">
    <source>
        <dbReference type="EMBL" id="KKL05108.1"/>
    </source>
</evidence>
<dbReference type="AlphaFoldDB" id="A0A0F9CZ34"/>
<organism evidence="2">
    <name type="scientific">marine sediment metagenome</name>
    <dbReference type="NCBI Taxonomy" id="412755"/>
    <lineage>
        <taxon>unclassified sequences</taxon>
        <taxon>metagenomes</taxon>
        <taxon>ecological metagenomes</taxon>
    </lineage>
</organism>
<proteinExistence type="predicted"/>
<accession>A0A0F9CZ34</accession>
<dbReference type="EMBL" id="LAZR01044254">
    <property type="protein sequence ID" value="KKL05108.1"/>
    <property type="molecule type" value="Genomic_DNA"/>
</dbReference>
<dbReference type="GO" id="GO:0016757">
    <property type="term" value="F:glycosyltransferase activity"/>
    <property type="evidence" value="ECO:0007669"/>
    <property type="project" value="InterPro"/>
</dbReference>
<name>A0A0F9CZ34_9ZZZZ</name>
<dbReference type="InterPro" id="IPR001296">
    <property type="entry name" value="Glyco_trans_1"/>
</dbReference>
<feature type="domain" description="Glycosyl transferase family 1" evidence="1">
    <location>
        <begin position="3"/>
        <end position="52"/>
    </location>
</feature>
<dbReference type="PANTHER" id="PTHR12526">
    <property type="entry name" value="GLYCOSYLTRANSFERASE"/>
    <property type="match status" value="1"/>
</dbReference>
<gene>
    <name evidence="2" type="ORF">LCGC14_2609330</name>
</gene>
<reference evidence="2" key="1">
    <citation type="journal article" date="2015" name="Nature">
        <title>Complex archaea that bridge the gap between prokaryotes and eukaryotes.</title>
        <authorList>
            <person name="Spang A."/>
            <person name="Saw J.H."/>
            <person name="Jorgensen S.L."/>
            <person name="Zaremba-Niedzwiedzka K."/>
            <person name="Martijn J."/>
            <person name="Lind A.E."/>
            <person name="van Eijk R."/>
            <person name="Schleper C."/>
            <person name="Guy L."/>
            <person name="Ettema T.J."/>
        </authorList>
    </citation>
    <scope>NUCLEOTIDE SEQUENCE</scope>
</reference>
<protein>
    <recommendedName>
        <fullName evidence="1">Glycosyl transferase family 1 domain-containing protein</fullName>
    </recommendedName>
</protein>